<keyword evidence="1" id="KW-0472">Membrane</keyword>
<reference evidence="2 3" key="1">
    <citation type="journal article" date="2015" name="Genom Data">
        <title>Draft genome sequence of a multidrug-resistant Chryseobacterium indologenes isolate from Malaysia.</title>
        <authorList>
            <person name="Yu C.Y."/>
            <person name="Ang G.Y."/>
            <person name="Cheng H.J."/>
            <person name="Cheong Y.M."/>
            <person name="Yin W.F."/>
            <person name="Chan K.G."/>
        </authorList>
    </citation>
    <scope>NUCLEOTIDE SEQUENCE [LARGE SCALE GENOMIC DNA]</scope>
    <source>
        <strain evidence="2 3">CI_885</strain>
    </source>
</reference>
<protein>
    <submittedName>
        <fullName evidence="2">Uncharacterized protein</fullName>
    </submittedName>
</protein>
<sequence>MKYPFLSIHTKPNLCKILPSSVKIIIFLYQCLASFTLAILPDRMMIKFNDGGFGNWIKKKTYAFPEICKIG</sequence>
<reference evidence="3" key="2">
    <citation type="submission" date="2015-09" db="EMBL/GenBank/DDBJ databases">
        <title>Draft genome sequence of a multidrug-resistant Chryseobacterium indologenes isolate from Malaysia.</title>
        <authorList>
            <person name="Yu C.Y."/>
            <person name="Ang G.Y."/>
            <person name="Chan K.-G."/>
        </authorList>
    </citation>
    <scope>NUCLEOTIDE SEQUENCE [LARGE SCALE GENOMIC DNA]</scope>
    <source>
        <strain evidence="3">CI_885</strain>
    </source>
</reference>
<dbReference type="PATRIC" id="fig|253.9.peg.606"/>
<comment type="caution">
    <text evidence="2">The sequence shown here is derived from an EMBL/GenBank/DDBJ whole genome shotgun (WGS) entry which is preliminary data.</text>
</comment>
<evidence type="ECO:0000313" key="2">
    <source>
        <dbReference type="EMBL" id="KPE52942.1"/>
    </source>
</evidence>
<dbReference type="AlphaFoldDB" id="A0A0N0IYB2"/>
<evidence type="ECO:0000313" key="3">
    <source>
        <dbReference type="Proteomes" id="UP000037953"/>
    </source>
</evidence>
<feature type="transmembrane region" description="Helical" evidence="1">
    <location>
        <begin position="20"/>
        <end position="40"/>
    </location>
</feature>
<keyword evidence="1" id="KW-0812">Transmembrane</keyword>
<accession>A0A0N0IYB2</accession>
<evidence type="ECO:0000256" key="1">
    <source>
        <dbReference type="SAM" id="Phobius"/>
    </source>
</evidence>
<name>A0A0N0IYB2_CHRID</name>
<dbReference type="EMBL" id="LJOD01000001">
    <property type="protein sequence ID" value="KPE52942.1"/>
    <property type="molecule type" value="Genomic_DNA"/>
</dbReference>
<gene>
    <name evidence="2" type="ORF">AOB46_02855</name>
</gene>
<organism evidence="2 3">
    <name type="scientific">Chryseobacterium indologenes</name>
    <name type="common">Flavobacterium indologenes</name>
    <dbReference type="NCBI Taxonomy" id="253"/>
    <lineage>
        <taxon>Bacteria</taxon>
        <taxon>Pseudomonadati</taxon>
        <taxon>Bacteroidota</taxon>
        <taxon>Flavobacteriia</taxon>
        <taxon>Flavobacteriales</taxon>
        <taxon>Weeksellaceae</taxon>
        <taxon>Chryseobacterium group</taxon>
        <taxon>Chryseobacterium</taxon>
    </lineage>
</organism>
<keyword evidence="1" id="KW-1133">Transmembrane helix</keyword>
<proteinExistence type="predicted"/>
<dbReference type="Proteomes" id="UP000037953">
    <property type="component" value="Unassembled WGS sequence"/>
</dbReference>